<accession>A0A6F9EFF6</accession>
<name>A0A6F9EFF6_9BACL</name>
<evidence type="ECO:0000256" key="1">
    <source>
        <dbReference type="ARBA" id="ARBA00004651"/>
    </source>
</evidence>
<dbReference type="RefSeq" id="WP_170086547.1">
    <property type="nucleotide sequence ID" value="NZ_CP047971.1"/>
</dbReference>
<dbReference type="AlphaFoldDB" id="A0A6F9EFF6"/>
<dbReference type="InterPro" id="IPR035906">
    <property type="entry name" value="MetI-like_sf"/>
</dbReference>
<evidence type="ECO:0000256" key="3">
    <source>
        <dbReference type="ARBA" id="ARBA00022475"/>
    </source>
</evidence>
<keyword evidence="6 7" id="KW-0472">Membrane</keyword>
<dbReference type="EMBL" id="LR792683">
    <property type="protein sequence ID" value="CAB3396079.1"/>
    <property type="molecule type" value="Genomic_DNA"/>
</dbReference>
<evidence type="ECO:0000256" key="5">
    <source>
        <dbReference type="ARBA" id="ARBA00022989"/>
    </source>
</evidence>
<dbReference type="InterPro" id="IPR000515">
    <property type="entry name" value="MetI-like"/>
</dbReference>
<feature type="transmembrane region" description="Helical" evidence="7">
    <location>
        <begin position="136"/>
        <end position="155"/>
    </location>
</feature>
<dbReference type="PANTHER" id="PTHR30151:SF0">
    <property type="entry name" value="ABC TRANSPORTER PERMEASE PROTEIN MJ0413-RELATED"/>
    <property type="match status" value="1"/>
</dbReference>
<keyword evidence="5 7" id="KW-1133">Transmembrane helix</keyword>
<dbReference type="PROSITE" id="PS50928">
    <property type="entry name" value="ABC_TM1"/>
    <property type="match status" value="1"/>
</dbReference>
<dbReference type="PANTHER" id="PTHR30151">
    <property type="entry name" value="ALKANE SULFONATE ABC TRANSPORTER-RELATED, MEMBRANE SUBUNIT"/>
    <property type="match status" value="1"/>
</dbReference>
<evidence type="ECO:0000313" key="10">
    <source>
        <dbReference type="Proteomes" id="UP000502196"/>
    </source>
</evidence>
<evidence type="ECO:0000313" key="9">
    <source>
        <dbReference type="EMBL" id="CAB3396079.1"/>
    </source>
</evidence>
<evidence type="ECO:0000256" key="4">
    <source>
        <dbReference type="ARBA" id="ARBA00022692"/>
    </source>
</evidence>
<comment type="similarity">
    <text evidence="7">Belongs to the binding-protein-dependent transport system permease family.</text>
</comment>
<comment type="subcellular location">
    <subcellularLocation>
        <location evidence="1 7">Cell membrane</location>
        <topology evidence="1 7">Multi-pass membrane protein</topology>
    </subcellularLocation>
</comment>
<feature type="transmembrane region" description="Helical" evidence="7">
    <location>
        <begin position="202"/>
        <end position="223"/>
    </location>
</feature>
<keyword evidence="4 7" id="KW-0812">Transmembrane</keyword>
<feature type="transmembrane region" description="Helical" evidence="7">
    <location>
        <begin position="21"/>
        <end position="40"/>
    </location>
</feature>
<dbReference type="CDD" id="cd06261">
    <property type="entry name" value="TM_PBP2"/>
    <property type="match status" value="1"/>
</dbReference>
<feature type="transmembrane region" description="Helical" evidence="7">
    <location>
        <begin position="75"/>
        <end position="97"/>
    </location>
</feature>
<protein>
    <submittedName>
        <fullName evidence="9">ABC transporter permease</fullName>
    </submittedName>
</protein>
<evidence type="ECO:0000256" key="6">
    <source>
        <dbReference type="ARBA" id="ARBA00023136"/>
    </source>
</evidence>
<evidence type="ECO:0000259" key="8">
    <source>
        <dbReference type="PROSITE" id="PS50928"/>
    </source>
</evidence>
<dbReference type="Gene3D" id="1.10.3720.10">
    <property type="entry name" value="MetI-like"/>
    <property type="match status" value="1"/>
</dbReference>
<organism evidence="9 10">
    <name type="scientific">Kyrpidia spormannii</name>
    <dbReference type="NCBI Taxonomy" id="2055160"/>
    <lineage>
        <taxon>Bacteria</taxon>
        <taxon>Bacillati</taxon>
        <taxon>Bacillota</taxon>
        <taxon>Bacilli</taxon>
        <taxon>Bacillales</taxon>
        <taxon>Alicyclobacillaceae</taxon>
        <taxon>Kyrpidia</taxon>
    </lineage>
</organism>
<sequence length="277" mass="29798">MSVVRLSAARVSGSLARWGPTASLIIALAVLWEGLSWILANVARVPLAQSRLPYVHEVLKTFAVYWPVLAKEASVTSVTVAEGFALGAFTGVSLALLMSLSRTAERILMPYATASQMVPILGLAPIIYGIVHDENVARILIAAYVTFFPVALNTLRGLTGTPPQAVELMKTYAASIWQTYWKVRLPAALPALAGGMKIAAPLSVTGAILVELMGAQHGIGVLLLRNLYYGPSHAYMFWATLITGALMGLAGYGLVQVIERIFVPWQPEFRRKGGARP</sequence>
<evidence type="ECO:0000256" key="2">
    <source>
        <dbReference type="ARBA" id="ARBA00022448"/>
    </source>
</evidence>
<proteinExistence type="inferred from homology"/>
<dbReference type="Proteomes" id="UP000502196">
    <property type="component" value="Chromosome"/>
</dbReference>
<reference evidence="9 10" key="1">
    <citation type="submission" date="2020-04" db="EMBL/GenBank/DDBJ databases">
        <authorList>
            <person name="Hogendoorn C."/>
        </authorList>
    </citation>
    <scope>NUCLEOTIDE SEQUENCE [LARGE SCALE GENOMIC DNA]</scope>
    <source>
        <strain evidence="9">COOX1</strain>
    </source>
</reference>
<feature type="transmembrane region" description="Helical" evidence="7">
    <location>
        <begin position="109"/>
        <end position="130"/>
    </location>
</feature>
<dbReference type="Pfam" id="PF00528">
    <property type="entry name" value="BPD_transp_1"/>
    <property type="match status" value="1"/>
</dbReference>
<dbReference type="GO" id="GO:0055085">
    <property type="term" value="P:transmembrane transport"/>
    <property type="evidence" value="ECO:0007669"/>
    <property type="project" value="InterPro"/>
</dbReference>
<evidence type="ECO:0000256" key="7">
    <source>
        <dbReference type="RuleBase" id="RU363032"/>
    </source>
</evidence>
<gene>
    <name evidence="9" type="ORF">COOX1_3325</name>
</gene>
<feature type="transmembrane region" description="Helical" evidence="7">
    <location>
        <begin position="235"/>
        <end position="255"/>
    </location>
</feature>
<feature type="domain" description="ABC transmembrane type-1" evidence="8">
    <location>
        <begin position="69"/>
        <end position="259"/>
    </location>
</feature>
<dbReference type="GO" id="GO:0005886">
    <property type="term" value="C:plasma membrane"/>
    <property type="evidence" value="ECO:0007669"/>
    <property type="project" value="UniProtKB-SubCell"/>
</dbReference>
<keyword evidence="2 7" id="KW-0813">Transport</keyword>
<keyword evidence="3" id="KW-1003">Cell membrane</keyword>
<dbReference type="SUPFAM" id="SSF161098">
    <property type="entry name" value="MetI-like"/>
    <property type="match status" value="1"/>
</dbReference>